<sequence length="350" mass="38543">MTDPQSLVETSSEQASLCCLNLATVPIIFFSLLFWGRAQIKEAVLETMRMFDVDPLSILSVEQTPTFEPFMLECIEEAYTRGYLSRSSDLALTEKHVRIGAAVGHYAYFHHRGTSSHKITVLGSLRIALDFCIDDNCFDPHSIEEYGSRLVAGRPQLEKGLDDYRAVTSELSDMYDATAGDLMRMSSLAYVAGVHLEAGMCGGGASSWDVSTDAPHFPNAMKAMTSDSIAMTVQTFPHAVPSKCYLQALPDAAAVHEHMADILSYYKEALAGEFNRVEQIAQLRGIEGSDMLSELVSSMAASHARVRRTLTASDPTGSLFSLWHKSIAGYVIFHAVNPRYRFEDLGILAF</sequence>
<reference evidence="3" key="1">
    <citation type="submission" date="2023-03" db="EMBL/GenBank/DDBJ databases">
        <title>Massive genome expansion in bonnet fungi (Mycena s.s.) driven by repeated elements and novel gene families across ecological guilds.</title>
        <authorList>
            <consortium name="Lawrence Berkeley National Laboratory"/>
            <person name="Harder C.B."/>
            <person name="Miyauchi S."/>
            <person name="Viragh M."/>
            <person name="Kuo A."/>
            <person name="Thoen E."/>
            <person name="Andreopoulos B."/>
            <person name="Lu D."/>
            <person name="Skrede I."/>
            <person name="Drula E."/>
            <person name="Henrissat B."/>
            <person name="Morin E."/>
            <person name="Kohler A."/>
            <person name="Barry K."/>
            <person name="LaButti K."/>
            <person name="Morin E."/>
            <person name="Salamov A."/>
            <person name="Lipzen A."/>
            <person name="Mereny Z."/>
            <person name="Hegedus B."/>
            <person name="Baldrian P."/>
            <person name="Stursova M."/>
            <person name="Weitz H."/>
            <person name="Taylor A."/>
            <person name="Grigoriev I.V."/>
            <person name="Nagy L.G."/>
            <person name="Martin F."/>
            <person name="Kauserud H."/>
        </authorList>
    </citation>
    <scope>NUCLEOTIDE SEQUENCE</scope>
    <source>
        <strain evidence="3">CBHHK002</strain>
    </source>
</reference>
<dbReference type="InterPro" id="IPR008949">
    <property type="entry name" value="Isoprenoid_synthase_dom_sf"/>
</dbReference>
<dbReference type="EMBL" id="JARIHO010000072">
    <property type="protein sequence ID" value="KAJ7312446.1"/>
    <property type="molecule type" value="Genomic_DNA"/>
</dbReference>
<gene>
    <name evidence="3" type="ORF">DFH08DRAFT_973520</name>
</gene>
<comment type="caution">
    <text evidence="3">The sequence shown here is derived from an EMBL/GenBank/DDBJ whole genome shotgun (WGS) entry which is preliminary data.</text>
</comment>
<keyword evidence="4" id="KW-1185">Reference proteome</keyword>
<name>A0AAD7ECK9_9AGAR</name>
<dbReference type="Pfam" id="PF06330">
    <property type="entry name" value="TRI5"/>
    <property type="match status" value="1"/>
</dbReference>
<comment type="similarity">
    <text evidence="1">Belongs to the trichodiene synthase family.</text>
</comment>
<dbReference type="GO" id="GO:0016838">
    <property type="term" value="F:carbon-oxygen lyase activity, acting on phosphates"/>
    <property type="evidence" value="ECO:0007669"/>
    <property type="project" value="InterPro"/>
</dbReference>
<proteinExistence type="inferred from homology"/>
<evidence type="ECO:0000256" key="2">
    <source>
        <dbReference type="ARBA" id="ARBA00023239"/>
    </source>
</evidence>
<keyword evidence="2" id="KW-0456">Lyase</keyword>
<evidence type="ECO:0000313" key="4">
    <source>
        <dbReference type="Proteomes" id="UP001218218"/>
    </source>
</evidence>
<organism evidence="3 4">
    <name type="scientific">Mycena albidolilacea</name>
    <dbReference type="NCBI Taxonomy" id="1033008"/>
    <lineage>
        <taxon>Eukaryota</taxon>
        <taxon>Fungi</taxon>
        <taxon>Dikarya</taxon>
        <taxon>Basidiomycota</taxon>
        <taxon>Agaricomycotina</taxon>
        <taxon>Agaricomycetes</taxon>
        <taxon>Agaricomycetidae</taxon>
        <taxon>Agaricales</taxon>
        <taxon>Marasmiineae</taxon>
        <taxon>Mycenaceae</taxon>
        <taxon>Mycena</taxon>
    </lineage>
</organism>
<evidence type="ECO:0008006" key="5">
    <source>
        <dbReference type="Google" id="ProtNLM"/>
    </source>
</evidence>
<dbReference type="InterPro" id="IPR024652">
    <property type="entry name" value="Trichodiene_synth"/>
</dbReference>
<dbReference type="AlphaFoldDB" id="A0AAD7ECK9"/>
<evidence type="ECO:0000256" key="1">
    <source>
        <dbReference type="ARBA" id="ARBA00007946"/>
    </source>
</evidence>
<accession>A0AAD7ECK9</accession>
<dbReference type="Proteomes" id="UP001218218">
    <property type="component" value="Unassembled WGS sequence"/>
</dbReference>
<dbReference type="Gene3D" id="1.10.600.10">
    <property type="entry name" value="Farnesyl Diphosphate Synthase"/>
    <property type="match status" value="1"/>
</dbReference>
<protein>
    <recommendedName>
        <fullName evidence="5">Terpenoid synthase</fullName>
    </recommendedName>
</protein>
<evidence type="ECO:0000313" key="3">
    <source>
        <dbReference type="EMBL" id="KAJ7312446.1"/>
    </source>
</evidence>
<dbReference type="SUPFAM" id="SSF48576">
    <property type="entry name" value="Terpenoid synthases"/>
    <property type="match status" value="1"/>
</dbReference>